<comment type="caution">
    <text evidence="6">The sequence shown here is derived from an EMBL/GenBank/DDBJ whole genome shotgun (WGS) entry which is preliminary data.</text>
</comment>
<keyword evidence="4" id="KW-0560">Oxidoreductase</keyword>
<dbReference type="GO" id="GO:0005737">
    <property type="term" value="C:cytoplasm"/>
    <property type="evidence" value="ECO:0007669"/>
    <property type="project" value="TreeGrafter"/>
</dbReference>
<evidence type="ECO:0000256" key="3">
    <source>
        <dbReference type="ARBA" id="ARBA00022833"/>
    </source>
</evidence>
<organism evidence="6 7">
    <name type="scientific">Mycena rosella</name>
    <name type="common">Pink bonnet</name>
    <name type="synonym">Agaricus rosellus</name>
    <dbReference type="NCBI Taxonomy" id="1033263"/>
    <lineage>
        <taxon>Eukaryota</taxon>
        <taxon>Fungi</taxon>
        <taxon>Dikarya</taxon>
        <taxon>Basidiomycota</taxon>
        <taxon>Agaricomycotina</taxon>
        <taxon>Agaricomycetes</taxon>
        <taxon>Agaricomycetidae</taxon>
        <taxon>Agaricales</taxon>
        <taxon>Marasmiineae</taxon>
        <taxon>Mycenaceae</taxon>
        <taxon>Mycena</taxon>
    </lineage>
</organism>
<accession>A0AAD7GIW1</accession>
<dbReference type="InterPro" id="IPR036291">
    <property type="entry name" value="NAD(P)-bd_dom_sf"/>
</dbReference>
<proteinExistence type="predicted"/>
<evidence type="ECO:0000313" key="7">
    <source>
        <dbReference type="Proteomes" id="UP001221757"/>
    </source>
</evidence>
<keyword evidence="5" id="KW-0520">NAD</keyword>
<evidence type="ECO:0000256" key="4">
    <source>
        <dbReference type="ARBA" id="ARBA00023002"/>
    </source>
</evidence>
<comment type="cofactor">
    <cofactor evidence="1">
        <name>Zn(2+)</name>
        <dbReference type="ChEBI" id="CHEBI:29105"/>
    </cofactor>
</comment>
<dbReference type="EMBL" id="JARKIE010000033">
    <property type="protein sequence ID" value="KAJ7696794.1"/>
    <property type="molecule type" value="Genomic_DNA"/>
</dbReference>
<keyword evidence="2" id="KW-0479">Metal-binding</keyword>
<name>A0AAD7GIW1_MYCRO</name>
<dbReference type="SUPFAM" id="SSF51735">
    <property type="entry name" value="NAD(P)-binding Rossmann-fold domains"/>
    <property type="match status" value="1"/>
</dbReference>
<dbReference type="Proteomes" id="UP001221757">
    <property type="component" value="Unassembled WGS sequence"/>
</dbReference>
<evidence type="ECO:0000256" key="5">
    <source>
        <dbReference type="ARBA" id="ARBA00023027"/>
    </source>
</evidence>
<dbReference type="PANTHER" id="PTHR42940:SF3">
    <property type="entry name" value="ALCOHOL DEHYDROGENASE 1-RELATED"/>
    <property type="match status" value="1"/>
</dbReference>
<gene>
    <name evidence="6" type="ORF">B0H17DRAFT_1197897</name>
</gene>
<sequence length="123" mass="12979">MPPQGSSRACRMIEYSNTSTSSWIVIPGAGDSLGHLVQYARVCSLHLVVIDTGVAKKALCPSDDVKEIKPPTGGKGAYAAVVTVTTDAGYKQAVAYLHASRMLMAVGLAGHAALDVSIIWWYS</sequence>
<evidence type="ECO:0000313" key="6">
    <source>
        <dbReference type="EMBL" id="KAJ7696794.1"/>
    </source>
</evidence>
<keyword evidence="7" id="KW-1185">Reference proteome</keyword>
<dbReference type="Gene3D" id="3.40.50.720">
    <property type="entry name" value="NAD(P)-binding Rossmann-like Domain"/>
    <property type="match status" value="1"/>
</dbReference>
<dbReference type="GO" id="GO:0004022">
    <property type="term" value="F:alcohol dehydrogenase (NAD+) activity"/>
    <property type="evidence" value="ECO:0007669"/>
    <property type="project" value="TreeGrafter"/>
</dbReference>
<reference evidence="6" key="1">
    <citation type="submission" date="2023-03" db="EMBL/GenBank/DDBJ databases">
        <title>Massive genome expansion in bonnet fungi (Mycena s.s.) driven by repeated elements and novel gene families across ecological guilds.</title>
        <authorList>
            <consortium name="Lawrence Berkeley National Laboratory"/>
            <person name="Harder C.B."/>
            <person name="Miyauchi S."/>
            <person name="Viragh M."/>
            <person name="Kuo A."/>
            <person name="Thoen E."/>
            <person name="Andreopoulos B."/>
            <person name="Lu D."/>
            <person name="Skrede I."/>
            <person name="Drula E."/>
            <person name="Henrissat B."/>
            <person name="Morin E."/>
            <person name="Kohler A."/>
            <person name="Barry K."/>
            <person name="LaButti K."/>
            <person name="Morin E."/>
            <person name="Salamov A."/>
            <person name="Lipzen A."/>
            <person name="Mereny Z."/>
            <person name="Hegedus B."/>
            <person name="Baldrian P."/>
            <person name="Stursova M."/>
            <person name="Weitz H."/>
            <person name="Taylor A."/>
            <person name="Grigoriev I.V."/>
            <person name="Nagy L.G."/>
            <person name="Martin F."/>
            <person name="Kauserud H."/>
        </authorList>
    </citation>
    <scope>NUCLEOTIDE SEQUENCE</scope>
    <source>
        <strain evidence="6">CBHHK067</strain>
    </source>
</reference>
<dbReference type="PANTHER" id="PTHR42940">
    <property type="entry name" value="ALCOHOL DEHYDROGENASE 1-RELATED"/>
    <property type="match status" value="1"/>
</dbReference>
<keyword evidence="3" id="KW-0862">Zinc</keyword>
<protein>
    <submittedName>
        <fullName evidence="6">Uncharacterized protein</fullName>
    </submittedName>
</protein>
<evidence type="ECO:0000256" key="1">
    <source>
        <dbReference type="ARBA" id="ARBA00001947"/>
    </source>
</evidence>
<evidence type="ECO:0000256" key="2">
    <source>
        <dbReference type="ARBA" id="ARBA00022723"/>
    </source>
</evidence>
<dbReference type="GO" id="GO:0046872">
    <property type="term" value="F:metal ion binding"/>
    <property type="evidence" value="ECO:0007669"/>
    <property type="project" value="UniProtKB-KW"/>
</dbReference>
<dbReference type="AlphaFoldDB" id="A0AAD7GIW1"/>